<proteinExistence type="predicted"/>
<dbReference type="STRING" id="436907.A7THR9"/>
<dbReference type="InterPro" id="IPR002125">
    <property type="entry name" value="CMP_dCMP_dom"/>
</dbReference>
<accession>A7THR9</accession>
<evidence type="ECO:0000256" key="1">
    <source>
        <dbReference type="ARBA" id="ARBA00022723"/>
    </source>
</evidence>
<dbReference type="GO" id="GO:0008270">
    <property type="term" value="F:zinc ion binding"/>
    <property type="evidence" value="ECO:0007669"/>
    <property type="project" value="InterPro"/>
</dbReference>
<dbReference type="SUPFAM" id="SSF53927">
    <property type="entry name" value="Cytidine deaminase-like"/>
    <property type="match status" value="1"/>
</dbReference>
<protein>
    <recommendedName>
        <fullName evidence="4">CMP/dCMP-type deaminase domain-containing protein</fullName>
    </recommendedName>
</protein>
<dbReference type="InParanoid" id="A7THR9"/>
<keyword evidence="1" id="KW-0479">Metal-binding</keyword>
<dbReference type="PhylomeDB" id="A7THR9"/>
<dbReference type="Proteomes" id="UP000000267">
    <property type="component" value="Unassembled WGS sequence"/>
</dbReference>
<evidence type="ECO:0000256" key="3">
    <source>
        <dbReference type="ARBA" id="ARBA00022833"/>
    </source>
</evidence>
<dbReference type="EMBL" id="DS480392">
    <property type="protein sequence ID" value="EDO18235.1"/>
    <property type="molecule type" value="Genomic_DNA"/>
</dbReference>
<dbReference type="GO" id="GO:0002100">
    <property type="term" value="P:tRNA wobble adenosine to inosine editing"/>
    <property type="evidence" value="ECO:0007669"/>
    <property type="project" value="EnsemblFungi"/>
</dbReference>
<dbReference type="eggNOG" id="KOG1018">
    <property type="taxonomic scope" value="Eukaryota"/>
</dbReference>
<evidence type="ECO:0000313" key="5">
    <source>
        <dbReference type="EMBL" id="EDO18235.1"/>
    </source>
</evidence>
<dbReference type="AlphaFoldDB" id="A7THR9"/>
<evidence type="ECO:0000259" key="4">
    <source>
        <dbReference type="PROSITE" id="PS51747"/>
    </source>
</evidence>
<evidence type="ECO:0000256" key="2">
    <source>
        <dbReference type="ARBA" id="ARBA00022801"/>
    </source>
</evidence>
<dbReference type="OMA" id="VGCVIVM"/>
<dbReference type="CDD" id="cd01285">
    <property type="entry name" value="nucleoside_deaminase"/>
    <property type="match status" value="1"/>
</dbReference>
<dbReference type="InterPro" id="IPR016192">
    <property type="entry name" value="APOBEC/CMP_deaminase_Zn-bd"/>
</dbReference>
<dbReference type="KEGG" id="vpo:Kpol_543p65"/>
<organism evidence="6">
    <name type="scientific">Vanderwaltozyma polyspora (strain ATCC 22028 / DSM 70294 / BCRC 21397 / CBS 2163 / NBRC 10782 / NRRL Y-8283 / UCD 57-17)</name>
    <name type="common">Kluyveromyces polysporus</name>
    <dbReference type="NCBI Taxonomy" id="436907"/>
    <lineage>
        <taxon>Eukaryota</taxon>
        <taxon>Fungi</taxon>
        <taxon>Dikarya</taxon>
        <taxon>Ascomycota</taxon>
        <taxon>Saccharomycotina</taxon>
        <taxon>Saccharomycetes</taxon>
        <taxon>Saccharomycetales</taxon>
        <taxon>Saccharomycetaceae</taxon>
        <taxon>Vanderwaltozyma</taxon>
    </lineage>
</organism>
<dbReference type="OrthoDB" id="1701769at2759"/>
<dbReference type="Pfam" id="PF00383">
    <property type="entry name" value="dCMP_cyt_deam_1"/>
    <property type="match status" value="1"/>
</dbReference>
<feature type="domain" description="CMP/dCMP-type deaminase" evidence="4">
    <location>
        <begin position="6"/>
        <end position="122"/>
    </location>
</feature>
<dbReference type="PANTHER" id="PTHR11079:SF149">
    <property type="entry name" value="TRNA-SPECIFIC ADENOSINE DEAMINASE 2"/>
    <property type="match status" value="1"/>
</dbReference>
<dbReference type="PROSITE" id="PS51747">
    <property type="entry name" value="CYT_DCMP_DEAMINASES_2"/>
    <property type="match status" value="1"/>
</dbReference>
<dbReference type="PANTHER" id="PTHR11079">
    <property type="entry name" value="CYTOSINE DEAMINASE FAMILY MEMBER"/>
    <property type="match status" value="1"/>
</dbReference>
<dbReference type="GO" id="GO:0052718">
    <property type="term" value="C:tRNA-specific adenosine-34 deaminase complex"/>
    <property type="evidence" value="ECO:0007669"/>
    <property type="project" value="EnsemblFungi"/>
</dbReference>
<dbReference type="InterPro" id="IPR016193">
    <property type="entry name" value="Cytidine_deaminase-like"/>
</dbReference>
<evidence type="ECO:0000313" key="6">
    <source>
        <dbReference type="Proteomes" id="UP000000267"/>
    </source>
</evidence>
<keyword evidence="2" id="KW-0378">Hydrolase</keyword>
<dbReference type="FunCoup" id="A7THR9">
    <property type="interactions" value="537"/>
</dbReference>
<dbReference type="GO" id="GO:0005737">
    <property type="term" value="C:cytoplasm"/>
    <property type="evidence" value="ECO:0007669"/>
    <property type="project" value="TreeGrafter"/>
</dbReference>
<reference evidence="5 6" key="1">
    <citation type="journal article" date="2007" name="Proc. Natl. Acad. Sci. U.S.A.">
        <title>Independent sorting-out of thousands of duplicated gene pairs in two yeast species descended from a whole-genome duplication.</title>
        <authorList>
            <person name="Scannell D.R."/>
            <person name="Frank A.C."/>
            <person name="Conant G.C."/>
            <person name="Byrne K.P."/>
            <person name="Woolfit M."/>
            <person name="Wolfe K.H."/>
        </authorList>
    </citation>
    <scope>NUCLEOTIDE SEQUENCE [LARGE SCALE GENOMIC DNA]</scope>
    <source>
        <strain evidence="6">ATCC 22028 / DSM 70294 / BCRC 21397 / CBS 2163 / NBRC 10782 / NRRL Y-8283 / UCD 57-17</strain>
    </source>
</reference>
<name>A7THR9_VANPO</name>
<dbReference type="GO" id="GO:0052717">
    <property type="term" value="F:tRNA-specific adenosine-34 deaminase activity"/>
    <property type="evidence" value="ECO:0007669"/>
    <property type="project" value="TreeGrafter"/>
</dbReference>
<sequence>MDYPLSKHVEYMEYALKLARHALDHGETPVACIFVDKKTGGIVSYGMNDTNNSLAGTSHAEFVAIDRIKNQFSSTFDKFEDIIVYVTVEPCIMCASALKQLGILNIVFGCGNERFGGNGTVLSINNDTCTKLPANTVNSDSNRQDLILPGILRKEAIMLLRFFYVRENTTAPKPRTKTERKLDRDTFPDIEWSKYIDEITFNKVFGKDNSGFYKDQKDIFGESINWEIIENGQDHIIDYMNSQCIEFHQPHYSESIGIGNHKKIKLTP</sequence>
<dbReference type="Gene3D" id="3.40.140.10">
    <property type="entry name" value="Cytidine Deaminase, domain 2"/>
    <property type="match status" value="1"/>
</dbReference>
<keyword evidence="3" id="KW-0862">Zinc</keyword>
<dbReference type="GeneID" id="5546510"/>
<gene>
    <name evidence="5" type="ORF">Kpol_543p65</name>
</gene>
<keyword evidence="6" id="KW-1185">Reference proteome</keyword>
<dbReference type="PROSITE" id="PS00903">
    <property type="entry name" value="CYT_DCMP_DEAMINASES_1"/>
    <property type="match status" value="1"/>
</dbReference>
<dbReference type="GO" id="GO:0005634">
    <property type="term" value="C:nucleus"/>
    <property type="evidence" value="ECO:0007669"/>
    <property type="project" value="TreeGrafter"/>
</dbReference>
<dbReference type="HOGENOM" id="CLU_025810_8_1_1"/>
<dbReference type="RefSeq" id="XP_001646093.1">
    <property type="nucleotide sequence ID" value="XM_001646043.1"/>
</dbReference>